<keyword evidence="3" id="KW-1185">Reference proteome</keyword>
<dbReference type="EMBL" id="JAODAN010000005">
    <property type="protein sequence ID" value="KAK1924505.1"/>
    <property type="molecule type" value="Genomic_DNA"/>
</dbReference>
<dbReference type="PANTHER" id="PTHR14614:SF109">
    <property type="entry name" value="RIBOSOMAL LYSINE N-METHYLTRANSFERASE 5"/>
    <property type="match status" value="1"/>
</dbReference>
<dbReference type="GO" id="GO:0032991">
    <property type="term" value="C:protein-containing complex"/>
    <property type="evidence" value="ECO:0007669"/>
    <property type="project" value="TreeGrafter"/>
</dbReference>
<dbReference type="Pfam" id="PF10294">
    <property type="entry name" value="Methyltransf_16"/>
    <property type="match status" value="2"/>
</dbReference>
<gene>
    <name evidence="2" type="ORF">DB88DRAFT_490695</name>
</gene>
<sequence length="401" mass="43476">MSDGSQDETDAPVPTSCPNGLINFPQGSVIVHDADEEILELYMNLATTQETDEGHTGGLGFLDSTSSCLEMDVVLRPPTLDSGAGTIPASSGRKRKGPKGKSEKEEVRLPVRVQQDLTALKGRKGDTGSVLWRSSLYLARHILTQHHYPSPNSLINLEVLQRSRVLELGAGTGLLAVLLSPLCAEYTASDRLENLKLVHRNLELNGLAPRSSSLPSPSASTGKSKRKDPGKAAGVIATQRTVLEEIDWVAVSNQRLRAEARSPTKTLRPLPSSPTLAKTPLSPHRAARSLSGHIDSSGGDKGDIRSDEYDLVLAVDCIYNENLVKPLVDTLNAYCPPGGNTVVWVVVELRSSDVLTLFMDTWLSDSLSGDHPWTIVRLPAETMGAWDGTRPRWVGWVGWRT</sequence>
<proteinExistence type="predicted"/>
<feature type="region of interest" description="Disordered" evidence="1">
    <location>
        <begin position="260"/>
        <end position="301"/>
    </location>
</feature>
<dbReference type="Gene3D" id="3.40.50.150">
    <property type="entry name" value="Vaccinia Virus protein VP39"/>
    <property type="match status" value="1"/>
</dbReference>
<reference evidence="2" key="1">
    <citation type="submission" date="2023-02" db="EMBL/GenBank/DDBJ databases">
        <title>Identification and recombinant expression of a fungal hydrolase from Papiliotrema laurentii that hydrolyzes apple cutin and clears colloidal polyester polyurethane.</title>
        <authorList>
            <consortium name="DOE Joint Genome Institute"/>
            <person name="Roman V.A."/>
            <person name="Bojanowski C."/>
            <person name="Crable B.R."/>
            <person name="Wagner D.N."/>
            <person name="Hung C.S."/>
            <person name="Nadeau L.J."/>
            <person name="Schratz L."/>
            <person name="Haridas S."/>
            <person name="Pangilinan J."/>
            <person name="Lipzen A."/>
            <person name="Na H."/>
            <person name="Yan M."/>
            <person name="Ng V."/>
            <person name="Grigoriev I.V."/>
            <person name="Spatafora J.W."/>
            <person name="Barlow D."/>
            <person name="Biffinger J."/>
            <person name="Kelley-Loughnane N."/>
            <person name="Varaljay V.A."/>
            <person name="Crookes-Goodson W.J."/>
        </authorList>
    </citation>
    <scope>NUCLEOTIDE SEQUENCE</scope>
    <source>
        <strain evidence="2">5307AH</strain>
    </source>
</reference>
<dbReference type="GO" id="GO:0005829">
    <property type="term" value="C:cytosol"/>
    <property type="evidence" value="ECO:0007669"/>
    <property type="project" value="TreeGrafter"/>
</dbReference>
<dbReference type="SUPFAM" id="SSF53335">
    <property type="entry name" value="S-adenosyl-L-methionine-dependent methyltransferases"/>
    <property type="match status" value="1"/>
</dbReference>
<name>A0AAD9FQW1_PAPLA</name>
<feature type="region of interest" description="Disordered" evidence="1">
    <location>
        <begin position="1"/>
        <end position="21"/>
    </location>
</feature>
<dbReference type="PANTHER" id="PTHR14614">
    <property type="entry name" value="HEPATOCELLULAR CARCINOMA-ASSOCIATED ANTIGEN"/>
    <property type="match status" value="1"/>
</dbReference>
<feature type="region of interest" description="Disordered" evidence="1">
    <location>
        <begin position="207"/>
        <end position="233"/>
    </location>
</feature>
<protein>
    <submittedName>
        <fullName evidence="2">Uncharacterized protein</fullName>
    </submittedName>
</protein>
<dbReference type="InterPro" id="IPR019410">
    <property type="entry name" value="Methyltransf_16"/>
</dbReference>
<feature type="compositionally biased region" description="Acidic residues" evidence="1">
    <location>
        <begin position="1"/>
        <end position="10"/>
    </location>
</feature>
<evidence type="ECO:0000313" key="3">
    <source>
        <dbReference type="Proteomes" id="UP001182556"/>
    </source>
</evidence>
<comment type="caution">
    <text evidence="2">The sequence shown here is derived from an EMBL/GenBank/DDBJ whole genome shotgun (WGS) entry which is preliminary data.</text>
</comment>
<feature type="region of interest" description="Disordered" evidence="1">
    <location>
        <begin position="79"/>
        <end position="106"/>
    </location>
</feature>
<feature type="compositionally biased region" description="Low complexity" evidence="1">
    <location>
        <begin position="207"/>
        <end position="220"/>
    </location>
</feature>
<dbReference type="Proteomes" id="UP001182556">
    <property type="component" value="Unassembled WGS sequence"/>
</dbReference>
<dbReference type="GO" id="GO:0008757">
    <property type="term" value="F:S-adenosylmethionine-dependent methyltransferase activity"/>
    <property type="evidence" value="ECO:0007669"/>
    <property type="project" value="UniProtKB-ARBA"/>
</dbReference>
<organism evidence="2 3">
    <name type="scientific">Papiliotrema laurentii</name>
    <name type="common">Cryptococcus laurentii</name>
    <dbReference type="NCBI Taxonomy" id="5418"/>
    <lineage>
        <taxon>Eukaryota</taxon>
        <taxon>Fungi</taxon>
        <taxon>Dikarya</taxon>
        <taxon>Basidiomycota</taxon>
        <taxon>Agaricomycotina</taxon>
        <taxon>Tremellomycetes</taxon>
        <taxon>Tremellales</taxon>
        <taxon>Rhynchogastremaceae</taxon>
        <taxon>Papiliotrema</taxon>
    </lineage>
</organism>
<dbReference type="AlphaFoldDB" id="A0AAD9FQW1"/>
<evidence type="ECO:0000256" key="1">
    <source>
        <dbReference type="SAM" id="MobiDB-lite"/>
    </source>
</evidence>
<accession>A0AAD9FQW1</accession>
<evidence type="ECO:0000313" key="2">
    <source>
        <dbReference type="EMBL" id="KAK1924505.1"/>
    </source>
</evidence>
<dbReference type="InterPro" id="IPR029063">
    <property type="entry name" value="SAM-dependent_MTases_sf"/>
</dbReference>